<gene>
    <name evidence="2" type="ORF">EG028_06095</name>
</gene>
<evidence type="ECO:0000313" key="2">
    <source>
        <dbReference type="EMBL" id="RPD41737.1"/>
    </source>
</evidence>
<dbReference type="EMBL" id="RMBX01000003">
    <property type="protein sequence ID" value="RPD41737.1"/>
    <property type="molecule type" value="Genomic_DNA"/>
</dbReference>
<keyword evidence="1" id="KW-0472">Membrane</keyword>
<keyword evidence="1" id="KW-1133">Transmembrane helix</keyword>
<name>A0A3N4MIV2_9BACT</name>
<reference evidence="3" key="1">
    <citation type="submission" date="2018-11" db="EMBL/GenBank/DDBJ databases">
        <title>Chitinophaga lutea sp.nov., isolate from arsenic contaminated soil.</title>
        <authorList>
            <person name="Zong Y."/>
        </authorList>
    </citation>
    <scope>NUCLEOTIDE SEQUENCE [LARGE SCALE GENOMIC DNA]</scope>
    <source>
        <strain evidence="3">YLT18</strain>
    </source>
</reference>
<evidence type="ECO:0000313" key="3">
    <source>
        <dbReference type="Proteomes" id="UP000279089"/>
    </source>
</evidence>
<accession>A0A3N4MIV2</accession>
<evidence type="ECO:0000256" key="1">
    <source>
        <dbReference type="SAM" id="Phobius"/>
    </source>
</evidence>
<dbReference type="RefSeq" id="WP_120514676.1">
    <property type="nucleotide sequence ID" value="NZ_QXZY01000002.1"/>
</dbReference>
<dbReference type="OrthoDB" id="1349101at2"/>
<comment type="caution">
    <text evidence="2">The sequence shown here is derived from an EMBL/GenBank/DDBJ whole genome shotgun (WGS) entry which is preliminary data.</text>
</comment>
<dbReference type="AlphaFoldDB" id="A0A3N4MIV2"/>
<feature type="transmembrane region" description="Helical" evidence="1">
    <location>
        <begin position="12"/>
        <end position="30"/>
    </location>
</feature>
<keyword evidence="1" id="KW-0812">Transmembrane</keyword>
<keyword evidence="3" id="KW-1185">Reference proteome</keyword>
<proteinExistence type="predicted"/>
<dbReference type="Proteomes" id="UP000279089">
    <property type="component" value="Unassembled WGS sequence"/>
</dbReference>
<sequence length="239" mass="27585">MEHLARQVKILKLYAVFISILLTVFIFMSFRPDQSRQRFTEIDVERINVIEKDGTLKLVISNKERQHPGMAEGKNFPQRERDAGMIFFNSYGDECGGLVYDGDTRSAGMVYSVDQFRNDQVMQLRYTETPGSNPTNPSYGLKLWDQPSHELFPLHERARFFDSLKKLNDPAVMDREIKRLNEEGKLSKERMFAGKQGNGDVGLFIRDEKGNPRIKIYVGKDNQVHLETMDEKSQAAPFK</sequence>
<protein>
    <submittedName>
        <fullName evidence="2">Uncharacterized protein</fullName>
    </submittedName>
</protein>
<organism evidence="2 3">
    <name type="scientific">Chitinophaga barathri</name>
    <dbReference type="NCBI Taxonomy" id="1647451"/>
    <lineage>
        <taxon>Bacteria</taxon>
        <taxon>Pseudomonadati</taxon>
        <taxon>Bacteroidota</taxon>
        <taxon>Chitinophagia</taxon>
        <taxon>Chitinophagales</taxon>
        <taxon>Chitinophagaceae</taxon>
        <taxon>Chitinophaga</taxon>
    </lineage>
</organism>